<evidence type="ECO:0000313" key="1">
    <source>
        <dbReference type="EMBL" id="BDS08124.1"/>
    </source>
</evidence>
<gene>
    <name evidence="1" type="ORF">NT6N_31640</name>
</gene>
<name>A0AAT9FQ46_9BACT</name>
<proteinExistence type="predicted"/>
<protein>
    <submittedName>
        <fullName evidence="1">Uncharacterized protein</fullName>
    </submittedName>
</protein>
<reference evidence="1" key="1">
    <citation type="submission" date="2024-07" db="EMBL/GenBank/DDBJ databases">
        <title>Complete genome sequence of Verrucomicrobiaceae bacterium NT6N.</title>
        <authorList>
            <person name="Huang C."/>
            <person name="Takami H."/>
            <person name="Hamasaki K."/>
        </authorList>
    </citation>
    <scope>NUCLEOTIDE SEQUENCE</scope>
    <source>
        <strain evidence="1">NT6N</strain>
    </source>
</reference>
<sequence>MNENETHNLDDAPLDDVLDWLKTHSENLRKKYSSLTSSEAIGCAYLGCGRISIRQYGGVTVQTIGYVSELAVYKTFMRIPAELRVEWSWEQGRHCNSL</sequence>
<organism evidence="1">
    <name type="scientific">Oceaniferula spumae</name>
    <dbReference type="NCBI Taxonomy" id="2979115"/>
    <lineage>
        <taxon>Bacteria</taxon>
        <taxon>Pseudomonadati</taxon>
        <taxon>Verrucomicrobiota</taxon>
        <taxon>Verrucomicrobiia</taxon>
        <taxon>Verrucomicrobiales</taxon>
        <taxon>Verrucomicrobiaceae</taxon>
        <taxon>Oceaniferula</taxon>
    </lineage>
</organism>
<dbReference type="EMBL" id="AP026866">
    <property type="protein sequence ID" value="BDS08124.1"/>
    <property type="molecule type" value="Genomic_DNA"/>
</dbReference>
<dbReference type="AlphaFoldDB" id="A0AAT9FQ46"/>
<accession>A0AAT9FQ46</accession>
<dbReference type="KEGG" id="osu:NT6N_31640"/>